<dbReference type="SMART" id="SM00468">
    <property type="entry name" value="PreSET"/>
    <property type="match status" value="1"/>
</dbReference>
<dbReference type="PROSITE" id="PS00028">
    <property type="entry name" value="ZINC_FINGER_C2H2_1"/>
    <property type="match status" value="4"/>
</dbReference>
<comment type="caution">
    <text evidence="12">The sequence shown here is derived from an EMBL/GenBank/DDBJ whole genome shotgun (WGS) entry which is preliminary data.</text>
</comment>
<dbReference type="GO" id="GO:0005694">
    <property type="term" value="C:chromosome"/>
    <property type="evidence" value="ECO:0007669"/>
    <property type="project" value="UniProtKB-SubCell"/>
</dbReference>
<evidence type="ECO:0000256" key="2">
    <source>
        <dbReference type="ARBA" id="ARBA00022454"/>
    </source>
</evidence>
<dbReference type="Pfam" id="PF00856">
    <property type="entry name" value="SET"/>
    <property type="match status" value="1"/>
</dbReference>
<dbReference type="InterPro" id="IPR003616">
    <property type="entry name" value="Post-SET_dom"/>
</dbReference>
<sequence length="1507" mass="169423">MEVLPCSTIRVGQSGCPQQSSSTPSVYDGKSNCLEHEKKVQVADDILPNVEGPQLGRQGEVQGAVDELHTSEGCQNGASVIDCRQLKGQKSSSGSQDFDDDDINAQNYSEPCVTSDNSHMIVDSRESALPNNSREGESSLSESAWLESDESVALWVKWRGKWQTGIRCARADCPLSTLRAKPTHDRKKYFVIFFPHTRNYSWADTLLVRSIDEFPHPIAYKTHKVGLKVVKDLTIARRFIMQKLAVGMLNIVDQFHTEALIETARDVAVWKEFAMEASRCSGYSDLGKMLLKLRSMISQTYLNSEWLERSYNFWVQQCQNASNAATIEVLKEELVDSILWNEVQSLQNAPLQPTLGSEWKTWKHEVMKWFSTSHPTSNSVDFQQQTSDGPLTPNLQVGRKRPKLEVRRAEANASQVESRGSDESIAIEIDSEFFNNRDTSNAATLASEPYKKEDMKDIAAPTDTPGRVADKWDGVLVEAGNSKFIQTKDVEMTPANEVAAIRSSEPGSKNRHCIAYIEAKGRQCVRWANDGDVYCCVHLSSRFLGSSTKAEGSHSSDQPLCEGTTVLGTRCKHRSLQGSSFCKKHRPKNDMKTISNFPEYTLKRKFEENISNLETTNCREMVLVGDVESPLQVDPVSIGAGNAFRERGSLFEKSESPAKACNTTGEQRCIGSCFWDDSNPCLESPNRHSLYCEKHLPSWLKRARNGKSRIISKEVFVDLLKDCHSQEQKFNLHKACELFYKLFKSILSLRNPVPKDVQFQWALSEASNNLGVGEVFTKLVCTEKERLRRIWGFNDDEDAHVASSAMEEQALLQWTGDDNEQAIRCKVCSQEFSDDQALGTHWMDNHKKEAQWLFRGYACAICLDCFTNKKVLETHVQERHCVQFVEQCMLFQCIPCGSHFGNTDELWLHVLAVHRDNFRLSKAPQLVLSAGDVSPRKFELCNSASVKNNTENVSGQRKFVCRFCGLKFDLLPDLGRHHQAIHMGPSLASSLPSKKGIRYYAYRLKSGRLSRPRLRKNLAAASYRIRNRANATMKKRIQASKSLGTGGINVQRHATEAASLSRLGDSHCSAVARILFSEMQKTKCRPSNLDILSVARSACCKISLKAVLEGQYGVLPETLYLRAAKLCSEYNIRVDWHQDGFICPKGCKEFKECFVSPVMPLPIGTVGHRSPPSSDPRDDKWEVDESHYLIGAHHLSQRSFQKALVLCDDISFGQELVPVVCVADEDQLDSYPALAGGSNDQNAGDSLPWESFTYIMKPLLHQSPGLDTESLQLGCACPRSTCCPETCDHVYLFDNDYDDAKDIYGNSMRGRFPYDERGRIILEEGYLVYECNQMCSCNRSCPNRVLQNGVRVKLEVFKTDKKGWGVRAGEAILRGTFVCEYIGEVLDEHEANERHDRYGKDGYGYLHEIDAHVNDMSRLVEGQAHHVIDSTNYGNVSKFINHSCSPNLVNHQVLVESMDSLRAHIGLYANQDIALGEEITYNYRYKHLPGQGHPCHCGASVCRGRLY</sequence>
<reference evidence="12 13" key="1">
    <citation type="journal article" date="2019" name="G3 (Bethesda)">
        <title>Sequencing of a Wild Apple (Malus baccata) Genome Unravels the Differences Between Cultivated and Wild Apple Species Regarding Disease Resistance and Cold Tolerance.</title>
        <authorList>
            <person name="Chen X."/>
        </authorList>
    </citation>
    <scope>NUCLEOTIDE SEQUENCE [LARGE SCALE GENOMIC DNA]</scope>
    <source>
        <strain evidence="13">cv. Shandingzi</strain>
        <tissue evidence="12">Leaves</tissue>
    </source>
</reference>
<feature type="domain" description="Pre-SET" evidence="10">
    <location>
        <begin position="1273"/>
        <end position="1349"/>
    </location>
</feature>
<dbReference type="PROSITE" id="PS50867">
    <property type="entry name" value="PRE_SET"/>
    <property type="match status" value="1"/>
</dbReference>
<evidence type="ECO:0000256" key="1">
    <source>
        <dbReference type="ARBA" id="ARBA00004286"/>
    </source>
</evidence>
<dbReference type="GO" id="GO:0008270">
    <property type="term" value="F:zinc ion binding"/>
    <property type="evidence" value="ECO:0007669"/>
    <property type="project" value="UniProtKB-KW"/>
</dbReference>
<evidence type="ECO:0000259" key="9">
    <source>
        <dbReference type="PROSITE" id="PS50280"/>
    </source>
</evidence>
<keyword evidence="6" id="KW-0479">Metal-binding</keyword>
<dbReference type="SMART" id="SM00317">
    <property type="entry name" value="SET"/>
    <property type="match status" value="1"/>
</dbReference>
<dbReference type="PROSITE" id="PS50157">
    <property type="entry name" value="ZINC_FINGER_C2H2_2"/>
    <property type="match status" value="3"/>
</dbReference>
<dbReference type="GO" id="GO:0032259">
    <property type="term" value="P:methylation"/>
    <property type="evidence" value="ECO:0007669"/>
    <property type="project" value="UniProtKB-KW"/>
</dbReference>
<evidence type="ECO:0000313" key="13">
    <source>
        <dbReference type="Proteomes" id="UP000315295"/>
    </source>
</evidence>
<gene>
    <name evidence="12" type="ORF">C1H46_005297</name>
</gene>
<proteinExistence type="predicted"/>
<dbReference type="SMART" id="SM00355">
    <property type="entry name" value="ZnF_C2H2"/>
    <property type="match status" value="4"/>
</dbReference>
<evidence type="ECO:0000256" key="3">
    <source>
        <dbReference type="ARBA" id="ARBA00022603"/>
    </source>
</evidence>
<comment type="subcellular location">
    <subcellularLocation>
        <location evidence="1">Chromosome</location>
    </subcellularLocation>
</comment>
<dbReference type="InterPro" id="IPR001214">
    <property type="entry name" value="SET_dom"/>
</dbReference>
<keyword evidence="6" id="KW-0862">Zinc</keyword>
<feature type="region of interest" description="Disordered" evidence="7">
    <location>
        <begin position="377"/>
        <end position="396"/>
    </location>
</feature>
<keyword evidence="2" id="KW-0158">Chromosome</keyword>
<feature type="domain" description="Post-SET" evidence="11">
    <location>
        <begin position="1491"/>
        <end position="1507"/>
    </location>
</feature>
<dbReference type="PANTHER" id="PTHR47325:SF1">
    <property type="entry name" value="HISTONE-LYSINE N-METHYLTRANSFERASE SUVR5"/>
    <property type="match status" value="1"/>
</dbReference>
<evidence type="ECO:0000259" key="8">
    <source>
        <dbReference type="PROSITE" id="PS50157"/>
    </source>
</evidence>
<feature type="domain" description="SET" evidence="9">
    <location>
        <begin position="1352"/>
        <end position="1484"/>
    </location>
</feature>
<feature type="domain" description="C2H2-type" evidence="8">
    <location>
        <begin position="959"/>
        <end position="987"/>
    </location>
</feature>
<evidence type="ECO:0000256" key="5">
    <source>
        <dbReference type="ARBA" id="ARBA00022691"/>
    </source>
</evidence>
<evidence type="ECO:0000313" key="12">
    <source>
        <dbReference type="EMBL" id="TQE09144.1"/>
    </source>
</evidence>
<dbReference type="Pfam" id="PF05033">
    <property type="entry name" value="Pre-SET"/>
    <property type="match status" value="1"/>
</dbReference>
<feature type="domain" description="C2H2-type" evidence="8">
    <location>
        <begin position="823"/>
        <end position="851"/>
    </location>
</feature>
<dbReference type="InterPro" id="IPR007728">
    <property type="entry name" value="Pre-SET_dom"/>
</dbReference>
<dbReference type="InterPro" id="IPR046341">
    <property type="entry name" value="SET_dom_sf"/>
</dbReference>
<dbReference type="InterPro" id="IPR040689">
    <property type="entry name" value="SUVR5_Znf-C2H2_3rpt"/>
</dbReference>
<evidence type="ECO:0000256" key="7">
    <source>
        <dbReference type="SAM" id="MobiDB-lite"/>
    </source>
</evidence>
<evidence type="ECO:0008006" key="14">
    <source>
        <dbReference type="Google" id="ProtNLM"/>
    </source>
</evidence>
<dbReference type="Proteomes" id="UP000315295">
    <property type="component" value="Unassembled WGS sequence"/>
</dbReference>
<feature type="domain" description="C2H2-type" evidence="8">
    <location>
        <begin position="891"/>
        <end position="914"/>
    </location>
</feature>
<dbReference type="STRING" id="106549.A0A540NDM2"/>
<accession>A0A540NDM2</accession>
<dbReference type="Pfam" id="PF18868">
    <property type="entry name" value="zf-C2H2_3rep"/>
    <property type="match status" value="1"/>
</dbReference>
<evidence type="ECO:0000259" key="10">
    <source>
        <dbReference type="PROSITE" id="PS50867"/>
    </source>
</evidence>
<keyword evidence="13" id="KW-1185">Reference proteome</keyword>
<evidence type="ECO:0000259" key="11">
    <source>
        <dbReference type="PROSITE" id="PS50868"/>
    </source>
</evidence>
<dbReference type="SUPFAM" id="SSF82199">
    <property type="entry name" value="SET domain"/>
    <property type="match status" value="1"/>
</dbReference>
<keyword evidence="4" id="KW-0808">Transferase</keyword>
<dbReference type="PROSITE" id="PS50280">
    <property type="entry name" value="SET"/>
    <property type="match status" value="1"/>
</dbReference>
<dbReference type="GO" id="GO:0005634">
    <property type="term" value="C:nucleus"/>
    <property type="evidence" value="ECO:0007669"/>
    <property type="project" value="InterPro"/>
</dbReference>
<feature type="region of interest" description="Disordered" evidence="7">
    <location>
        <begin position="91"/>
        <end position="116"/>
    </location>
</feature>
<dbReference type="PANTHER" id="PTHR47325">
    <property type="entry name" value="HISTONE-LYSINE N-METHYLTRANSFERASE SUVR5"/>
    <property type="match status" value="1"/>
</dbReference>
<protein>
    <recommendedName>
        <fullName evidence="14">Histone-lysine N-methyltransferase SUVR5</fullName>
    </recommendedName>
</protein>
<keyword evidence="6" id="KW-0863">Zinc-finger</keyword>
<evidence type="ECO:0000256" key="6">
    <source>
        <dbReference type="PROSITE-ProRule" id="PRU00042"/>
    </source>
</evidence>
<feature type="compositionally biased region" description="Polar residues" evidence="7">
    <location>
        <begin position="104"/>
        <end position="116"/>
    </location>
</feature>
<feature type="compositionally biased region" description="Polar residues" evidence="7">
    <location>
        <begin position="377"/>
        <end position="395"/>
    </location>
</feature>
<name>A0A540NDM2_MALBA</name>
<dbReference type="GO" id="GO:0042054">
    <property type="term" value="F:histone methyltransferase activity"/>
    <property type="evidence" value="ECO:0007669"/>
    <property type="project" value="InterPro"/>
</dbReference>
<keyword evidence="5" id="KW-0949">S-adenosyl-L-methionine</keyword>
<organism evidence="12 13">
    <name type="scientific">Malus baccata</name>
    <name type="common">Siberian crab apple</name>
    <name type="synonym">Pyrus baccata</name>
    <dbReference type="NCBI Taxonomy" id="106549"/>
    <lineage>
        <taxon>Eukaryota</taxon>
        <taxon>Viridiplantae</taxon>
        <taxon>Streptophyta</taxon>
        <taxon>Embryophyta</taxon>
        <taxon>Tracheophyta</taxon>
        <taxon>Spermatophyta</taxon>
        <taxon>Magnoliopsida</taxon>
        <taxon>eudicotyledons</taxon>
        <taxon>Gunneridae</taxon>
        <taxon>Pentapetalae</taxon>
        <taxon>rosids</taxon>
        <taxon>fabids</taxon>
        <taxon>Rosales</taxon>
        <taxon>Rosaceae</taxon>
        <taxon>Amygdaloideae</taxon>
        <taxon>Maleae</taxon>
        <taxon>Malus</taxon>
    </lineage>
</organism>
<dbReference type="Gene3D" id="2.170.270.10">
    <property type="entry name" value="SET domain"/>
    <property type="match status" value="1"/>
</dbReference>
<keyword evidence="3" id="KW-0489">Methyltransferase</keyword>
<dbReference type="EMBL" id="VIEB01000061">
    <property type="protein sequence ID" value="TQE09144.1"/>
    <property type="molecule type" value="Genomic_DNA"/>
</dbReference>
<dbReference type="InterPro" id="IPR013087">
    <property type="entry name" value="Znf_C2H2_type"/>
</dbReference>
<dbReference type="PROSITE" id="PS50868">
    <property type="entry name" value="POST_SET"/>
    <property type="match status" value="1"/>
</dbReference>
<dbReference type="SMART" id="SM00508">
    <property type="entry name" value="PostSET"/>
    <property type="match status" value="1"/>
</dbReference>
<dbReference type="Gene3D" id="3.30.160.60">
    <property type="entry name" value="Classic Zinc Finger"/>
    <property type="match status" value="1"/>
</dbReference>
<evidence type="ECO:0000256" key="4">
    <source>
        <dbReference type="ARBA" id="ARBA00022679"/>
    </source>
</evidence>